<dbReference type="EMBL" id="LR026984">
    <property type="protein sequence ID" value="VCU39257.1"/>
    <property type="molecule type" value="Genomic_DNA"/>
</dbReference>
<organism evidence="1 2">
    <name type="scientific">Blumeria graminis f. sp. tritici</name>
    <dbReference type="NCBI Taxonomy" id="62690"/>
    <lineage>
        <taxon>Eukaryota</taxon>
        <taxon>Fungi</taxon>
        <taxon>Dikarya</taxon>
        <taxon>Ascomycota</taxon>
        <taxon>Pezizomycotina</taxon>
        <taxon>Leotiomycetes</taxon>
        <taxon>Erysiphales</taxon>
        <taxon>Erysiphaceae</taxon>
        <taxon>Blumeria</taxon>
    </lineage>
</organism>
<evidence type="ECO:0000313" key="2">
    <source>
        <dbReference type="Proteomes" id="UP000324639"/>
    </source>
</evidence>
<sequence length="49" mass="5526">MGFCVFRRSCETHSEYASKMSGCGRCRWGTDQILRPQNIPATCSDLRLG</sequence>
<accession>A0A9X9L7L1</accession>
<dbReference type="Proteomes" id="UP000324639">
    <property type="component" value="Chromosome Bgt_-01"/>
</dbReference>
<keyword evidence="2" id="KW-1185">Reference proteome</keyword>
<evidence type="ECO:0000313" key="1">
    <source>
        <dbReference type="EMBL" id="VCU39257.1"/>
    </source>
</evidence>
<protein>
    <submittedName>
        <fullName evidence="1">Bgt-51785</fullName>
    </submittedName>
</protein>
<reference evidence="1 2" key="1">
    <citation type="submission" date="2018-08" db="EMBL/GenBank/DDBJ databases">
        <authorList>
            <person name="Muller C M."/>
        </authorList>
    </citation>
    <scope>NUCLEOTIDE SEQUENCE [LARGE SCALE GENOMIC DNA]</scope>
</reference>
<proteinExistence type="predicted"/>
<dbReference type="AlphaFoldDB" id="A0A9X9L7L1"/>
<name>A0A9X9L7L1_BLUGR</name>
<gene>
    <name evidence="1" type="ORF">BGT96224V316_LOCUS502</name>
</gene>